<dbReference type="EMBL" id="CATOUU010000952">
    <property type="protein sequence ID" value="CAI9962031.1"/>
    <property type="molecule type" value="Genomic_DNA"/>
</dbReference>
<accession>A0AA86QV20</accession>
<evidence type="ECO:0000313" key="4">
    <source>
        <dbReference type="EMBL" id="CAI9962031.1"/>
    </source>
</evidence>
<evidence type="ECO:0000313" key="8">
    <source>
        <dbReference type="EMBL" id="CAL5976326.1"/>
    </source>
</evidence>
<gene>
    <name evidence="5" type="ORF">HINF_LOCUS3754</name>
    <name evidence="6" type="ORF">HINF_LOCUS3756</name>
    <name evidence="7" type="ORF">HINF_LOCUS3758</name>
    <name evidence="8" type="ORF">HINF_LOCUS3760</name>
    <name evidence="1" type="ORF">HINF_LOCUS49670</name>
    <name evidence="2" type="ORF">HINF_LOCUS49672</name>
    <name evidence="3" type="ORF">HINF_LOCUS49674</name>
    <name evidence="4" type="ORF">HINF_LOCUS49676</name>
</gene>
<evidence type="ECO:0000313" key="2">
    <source>
        <dbReference type="EMBL" id="CAI9962027.1"/>
    </source>
</evidence>
<evidence type="ECO:0000313" key="3">
    <source>
        <dbReference type="EMBL" id="CAI9962029.1"/>
    </source>
</evidence>
<evidence type="ECO:0000313" key="9">
    <source>
        <dbReference type="Proteomes" id="UP001642409"/>
    </source>
</evidence>
<name>A0AA86QV20_9EUKA</name>
<comment type="caution">
    <text evidence="4">The sequence shown here is derived from an EMBL/GenBank/DDBJ whole genome shotgun (WGS) entry which is preliminary data.</text>
</comment>
<dbReference type="Proteomes" id="UP001642409">
    <property type="component" value="Unassembled WGS sequence"/>
</dbReference>
<dbReference type="EMBL" id="CATOUU010000952">
    <property type="protein sequence ID" value="CAI9962025.1"/>
    <property type="molecule type" value="Genomic_DNA"/>
</dbReference>
<dbReference type="EMBL" id="CATOUU010000952">
    <property type="protein sequence ID" value="CAI9962027.1"/>
    <property type="molecule type" value="Genomic_DNA"/>
</dbReference>
<evidence type="ECO:0000313" key="7">
    <source>
        <dbReference type="EMBL" id="CAL5976322.1"/>
    </source>
</evidence>
<dbReference type="EMBL" id="CATOUU010000952">
    <property type="protein sequence ID" value="CAI9962029.1"/>
    <property type="molecule type" value="Genomic_DNA"/>
</dbReference>
<protein>
    <submittedName>
        <fullName evidence="5">Hypothetical_protein</fullName>
    </submittedName>
</protein>
<dbReference type="EMBL" id="CAXDID020000007">
    <property type="protein sequence ID" value="CAL5976314.1"/>
    <property type="molecule type" value="Genomic_DNA"/>
</dbReference>
<organism evidence="4">
    <name type="scientific">Hexamita inflata</name>
    <dbReference type="NCBI Taxonomy" id="28002"/>
    <lineage>
        <taxon>Eukaryota</taxon>
        <taxon>Metamonada</taxon>
        <taxon>Diplomonadida</taxon>
        <taxon>Hexamitidae</taxon>
        <taxon>Hexamitinae</taxon>
        <taxon>Hexamita</taxon>
    </lineage>
</organism>
<reference evidence="5 9" key="2">
    <citation type="submission" date="2024-07" db="EMBL/GenBank/DDBJ databases">
        <authorList>
            <person name="Akdeniz Z."/>
        </authorList>
    </citation>
    <scope>NUCLEOTIDE SEQUENCE [LARGE SCALE GENOMIC DNA]</scope>
</reference>
<dbReference type="EMBL" id="CAXDID020000007">
    <property type="protein sequence ID" value="CAL5976322.1"/>
    <property type="molecule type" value="Genomic_DNA"/>
</dbReference>
<dbReference type="EMBL" id="CAXDID020000007">
    <property type="protein sequence ID" value="CAL5976318.1"/>
    <property type="molecule type" value="Genomic_DNA"/>
</dbReference>
<proteinExistence type="predicted"/>
<evidence type="ECO:0000313" key="1">
    <source>
        <dbReference type="EMBL" id="CAI9962025.1"/>
    </source>
</evidence>
<keyword evidence="9" id="KW-1185">Reference proteome</keyword>
<dbReference type="AlphaFoldDB" id="A0AA86QV20"/>
<dbReference type="EMBL" id="CAXDID020000007">
    <property type="protein sequence ID" value="CAL5976326.1"/>
    <property type="molecule type" value="Genomic_DNA"/>
</dbReference>
<sequence length="133" mass="15452">MQYKTNTSKLNVNKKNSSNGIFVLDLQGLIHGHSKDKNGLSRLHIIISILYQIHHINSIFSVSTDEITWLSLHNTERIYFCKWESFMPSFLSCTARSVVHCTLIRFNHEVLYDLKGFLQIPSNFNIRDARNLN</sequence>
<reference evidence="4" key="1">
    <citation type="submission" date="2023-06" db="EMBL/GenBank/DDBJ databases">
        <authorList>
            <person name="Kurt Z."/>
        </authorList>
    </citation>
    <scope>NUCLEOTIDE SEQUENCE</scope>
</reference>
<evidence type="ECO:0000313" key="6">
    <source>
        <dbReference type="EMBL" id="CAL5976318.1"/>
    </source>
</evidence>
<evidence type="ECO:0000313" key="5">
    <source>
        <dbReference type="EMBL" id="CAL5976314.1"/>
    </source>
</evidence>